<evidence type="ECO:0000256" key="4">
    <source>
        <dbReference type="ARBA" id="ARBA00022553"/>
    </source>
</evidence>
<dbReference type="InterPro" id="IPR005467">
    <property type="entry name" value="His_kinase_dom"/>
</dbReference>
<evidence type="ECO:0000256" key="13">
    <source>
        <dbReference type="SAM" id="Phobius"/>
    </source>
</evidence>
<dbReference type="PRINTS" id="PR00344">
    <property type="entry name" value="BCTRLSENSOR"/>
</dbReference>
<dbReference type="SMART" id="SM00388">
    <property type="entry name" value="HisKA"/>
    <property type="match status" value="1"/>
</dbReference>
<comment type="subcellular location">
    <subcellularLocation>
        <location evidence="2">Membrane</location>
        <topology evidence="2">Multi-pass membrane protein</topology>
    </subcellularLocation>
</comment>
<organism evidence="16 17">
    <name type="scientific">Hydrogenophaga pseudoflava</name>
    <name type="common">Pseudomonas carboxydoflava</name>
    <dbReference type="NCBI Taxonomy" id="47421"/>
    <lineage>
        <taxon>Bacteria</taxon>
        <taxon>Pseudomonadati</taxon>
        <taxon>Pseudomonadota</taxon>
        <taxon>Betaproteobacteria</taxon>
        <taxon>Burkholderiales</taxon>
        <taxon>Comamonadaceae</taxon>
        <taxon>Hydrogenophaga</taxon>
    </lineage>
</organism>
<keyword evidence="6 13" id="KW-0812">Transmembrane</keyword>
<dbReference type="Proteomes" id="UP000293912">
    <property type="component" value="Chromosome"/>
</dbReference>
<feature type="domain" description="Histidine kinase" evidence="14">
    <location>
        <begin position="230"/>
        <end position="441"/>
    </location>
</feature>
<dbReference type="SUPFAM" id="SSF55874">
    <property type="entry name" value="ATPase domain of HSP90 chaperone/DNA topoisomerase II/histidine kinase"/>
    <property type="match status" value="1"/>
</dbReference>
<dbReference type="SMART" id="SM00387">
    <property type="entry name" value="HATPase_c"/>
    <property type="match status" value="1"/>
</dbReference>
<evidence type="ECO:0000256" key="12">
    <source>
        <dbReference type="ARBA" id="ARBA00023136"/>
    </source>
</evidence>
<dbReference type="PROSITE" id="PS50109">
    <property type="entry name" value="HIS_KIN"/>
    <property type="match status" value="1"/>
</dbReference>
<evidence type="ECO:0000313" key="16">
    <source>
        <dbReference type="EMBL" id="QBM27687.1"/>
    </source>
</evidence>
<evidence type="ECO:0000256" key="8">
    <source>
        <dbReference type="ARBA" id="ARBA00022777"/>
    </source>
</evidence>
<dbReference type="InterPro" id="IPR003594">
    <property type="entry name" value="HATPase_dom"/>
</dbReference>
<dbReference type="EC" id="2.7.13.3" evidence="3"/>
<dbReference type="SUPFAM" id="SSF47384">
    <property type="entry name" value="Homodimeric domain of signal transducing histidine kinase"/>
    <property type="match status" value="1"/>
</dbReference>
<evidence type="ECO:0000256" key="5">
    <source>
        <dbReference type="ARBA" id="ARBA00022679"/>
    </source>
</evidence>
<evidence type="ECO:0000313" key="17">
    <source>
        <dbReference type="Proteomes" id="UP000293912"/>
    </source>
</evidence>
<evidence type="ECO:0000256" key="9">
    <source>
        <dbReference type="ARBA" id="ARBA00022840"/>
    </source>
</evidence>
<keyword evidence="9" id="KW-0067">ATP-binding</keyword>
<evidence type="ECO:0000256" key="6">
    <source>
        <dbReference type="ARBA" id="ARBA00022692"/>
    </source>
</evidence>
<dbReference type="InterPro" id="IPR036890">
    <property type="entry name" value="HATPase_C_sf"/>
</dbReference>
<gene>
    <name evidence="16" type="primary">qseC1</name>
    <name evidence="16" type="ORF">HPF_08325</name>
</gene>
<feature type="domain" description="HAMP" evidence="15">
    <location>
        <begin position="170"/>
        <end position="222"/>
    </location>
</feature>
<evidence type="ECO:0000256" key="10">
    <source>
        <dbReference type="ARBA" id="ARBA00022989"/>
    </source>
</evidence>
<dbReference type="PANTHER" id="PTHR45436:SF14">
    <property type="entry name" value="SENSOR PROTEIN QSEC"/>
    <property type="match status" value="1"/>
</dbReference>
<feature type="transmembrane region" description="Helical" evidence="13">
    <location>
        <begin position="12"/>
        <end position="34"/>
    </location>
</feature>
<evidence type="ECO:0000256" key="1">
    <source>
        <dbReference type="ARBA" id="ARBA00000085"/>
    </source>
</evidence>
<evidence type="ECO:0000259" key="14">
    <source>
        <dbReference type="PROSITE" id="PS50109"/>
    </source>
</evidence>
<dbReference type="Gene3D" id="1.10.287.130">
    <property type="match status" value="1"/>
</dbReference>
<dbReference type="CDD" id="cd00075">
    <property type="entry name" value="HATPase"/>
    <property type="match status" value="1"/>
</dbReference>
<dbReference type="InterPro" id="IPR050428">
    <property type="entry name" value="TCS_sensor_his_kinase"/>
</dbReference>
<evidence type="ECO:0000256" key="11">
    <source>
        <dbReference type="ARBA" id="ARBA00023012"/>
    </source>
</evidence>
<dbReference type="RefSeq" id="WP_133156299.1">
    <property type="nucleotide sequence ID" value="NZ_CP037867.1"/>
</dbReference>
<name>A0A4P6WVX5_HYDPS</name>
<accession>A0A4P6WVX5</accession>
<evidence type="ECO:0000256" key="7">
    <source>
        <dbReference type="ARBA" id="ARBA00022741"/>
    </source>
</evidence>
<dbReference type="GO" id="GO:0000155">
    <property type="term" value="F:phosphorelay sensor kinase activity"/>
    <property type="evidence" value="ECO:0007669"/>
    <property type="project" value="InterPro"/>
</dbReference>
<keyword evidence="4" id="KW-0597">Phosphoprotein</keyword>
<keyword evidence="17" id="KW-1185">Reference proteome</keyword>
<dbReference type="PROSITE" id="PS50885">
    <property type="entry name" value="HAMP"/>
    <property type="match status" value="1"/>
</dbReference>
<dbReference type="InterPro" id="IPR036097">
    <property type="entry name" value="HisK_dim/P_sf"/>
</dbReference>
<keyword evidence="8" id="KW-0418">Kinase</keyword>
<keyword evidence="10 13" id="KW-1133">Transmembrane helix</keyword>
<dbReference type="Pfam" id="PF00512">
    <property type="entry name" value="HisKA"/>
    <property type="match status" value="1"/>
</dbReference>
<dbReference type="EMBL" id="CP037867">
    <property type="protein sequence ID" value="QBM27687.1"/>
    <property type="molecule type" value="Genomic_DNA"/>
</dbReference>
<keyword evidence="12 13" id="KW-0472">Membrane</keyword>
<keyword evidence="7" id="KW-0547">Nucleotide-binding</keyword>
<proteinExistence type="predicted"/>
<evidence type="ECO:0000256" key="3">
    <source>
        <dbReference type="ARBA" id="ARBA00012438"/>
    </source>
</evidence>
<sequence length="449" mass="48761">MKLRSIRSQLLIWLISSVLITTLVVGFLTARLTWSGFNNVRDMGLEQIAQTVVRHDEAAPAQPPAPLPSTALADDDLDQFVSQIWDHSGQLVYSSLADVGPPLQRPGHNIVTWEGESWRVYTQAHDRRIVQVAVTTKIRRQHFYSLTPWLLIPLVLLVLVLAVLTSTGVDRVLLPLEQLRSDIARSDPEGLQPIDTSGLPAEVAPLADTLNQLLARIEHMLNHQRRFLADAAHELNTPLAVVKLQAQLVRRSRPGEWEGALDQLDAGIERASRLAFQLLQLARLEPEAQTAQQQTLRLDDLLREAVAGFSARAEQQGCDLGLVSAEPVSLVGDPHALRTLVDNLIGNALTHNPGPVRIDVGLHVDGGAAVLEISDNGTGIAPEDRARVLERFVRLSPGDGKGSGLGLSIVGEIAALHGGRVELADTPGGGLTVRVHLPLFTSRTEPLSP</sequence>
<dbReference type="PANTHER" id="PTHR45436">
    <property type="entry name" value="SENSOR HISTIDINE KINASE YKOH"/>
    <property type="match status" value="1"/>
</dbReference>
<feature type="transmembrane region" description="Helical" evidence="13">
    <location>
        <begin position="146"/>
        <end position="164"/>
    </location>
</feature>
<dbReference type="KEGG" id="hpse:HPF_08325"/>
<keyword evidence="11" id="KW-0902">Two-component regulatory system</keyword>
<comment type="catalytic activity">
    <reaction evidence="1">
        <text>ATP + protein L-histidine = ADP + protein N-phospho-L-histidine.</text>
        <dbReference type="EC" id="2.7.13.3"/>
    </reaction>
</comment>
<dbReference type="InterPro" id="IPR003661">
    <property type="entry name" value="HisK_dim/P_dom"/>
</dbReference>
<protein>
    <recommendedName>
        <fullName evidence="3">histidine kinase</fullName>
        <ecNumber evidence="3">2.7.13.3</ecNumber>
    </recommendedName>
</protein>
<dbReference type="AlphaFoldDB" id="A0A4P6WVX5"/>
<dbReference type="CDD" id="cd00082">
    <property type="entry name" value="HisKA"/>
    <property type="match status" value="1"/>
</dbReference>
<dbReference type="Gene3D" id="3.30.565.10">
    <property type="entry name" value="Histidine kinase-like ATPase, C-terminal domain"/>
    <property type="match status" value="1"/>
</dbReference>
<dbReference type="Pfam" id="PF02518">
    <property type="entry name" value="HATPase_c"/>
    <property type="match status" value="1"/>
</dbReference>
<dbReference type="InterPro" id="IPR003660">
    <property type="entry name" value="HAMP_dom"/>
</dbReference>
<evidence type="ECO:0000256" key="2">
    <source>
        <dbReference type="ARBA" id="ARBA00004141"/>
    </source>
</evidence>
<dbReference type="InterPro" id="IPR004358">
    <property type="entry name" value="Sig_transdc_His_kin-like_C"/>
</dbReference>
<keyword evidence="5 16" id="KW-0808">Transferase</keyword>
<dbReference type="GO" id="GO:0005886">
    <property type="term" value="C:plasma membrane"/>
    <property type="evidence" value="ECO:0007669"/>
    <property type="project" value="TreeGrafter"/>
</dbReference>
<reference evidence="16 17" key="1">
    <citation type="submission" date="2019-03" db="EMBL/GenBank/DDBJ databases">
        <authorList>
            <person name="Sebastian G."/>
            <person name="Baumann P."/>
            <person name="Ruckert C."/>
            <person name="Kalinowski J."/>
            <person name="Nebel B."/>
            <person name="Takors R."/>
            <person name="Blombach B."/>
        </authorList>
    </citation>
    <scope>NUCLEOTIDE SEQUENCE [LARGE SCALE GENOMIC DNA]</scope>
    <source>
        <strain evidence="16 17">DSM 1084</strain>
    </source>
</reference>
<evidence type="ECO:0000259" key="15">
    <source>
        <dbReference type="PROSITE" id="PS50885"/>
    </source>
</evidence>
<dbReference type="GO" id="GO:0005524">
    <property type="term" value="F:ATP binding"/>
    <property type="evidence" value="ECO:0007669"/>
    <property type="project" value="UniProtKB-KW"/>
</dbReference>